<sequence>MTAPTVDAGTDVDLEALFDQVVPCDFAERVPDVPHEPAEWLLTVYPCGAGHKIKGPDRHTVCSLCIERVKASIERVTDGTATGRCAYCKRHITRADLAEWRPL</sequence>
<reference evidence="2" key="1">
    <citation type="submission" date="2016-03" db="EMBL/GenBank/DDBJ databases">
        <authorList>
            <person name="Berryman E.N."/>
            <person name="Forrest K.M."/>
            <person name="McHale L."/>
            <person name="Wertz A.T."/>
            <person name="Zhuang Z."/>
            <person name="Kasturiarachi N.S."/>
            <person name="Pressimone C.A."/>
            <person name="Schiebel J.G."/>
            <person name="Furbee E.C."/>
            <person name="Grubb S.R."/>
            <person name="Warner M.H."/>
            <person name="Montgomery M.T."/>
            <person name="Garlena R.A."/>
            <person name="Russell D.A."/>
            <person name="Pope W.H."/>
            <person name="Jacobs-Sera D."/>
            <person name="Hendrix R.W."/>
            <person name="Hatfull G.F."/>
        </authorList>
    </citation>
    <scope>NUCLEOTIDE SEQUENCE [LARGE SCALE GENOMIC DNA]</scope>
</reference>
<gene>
    <name evidence="1" type="primary">64</name>
    <name evidence="1" type="ORF">SEA_BETTERKATZ_64</name>
</gene>
<accession>A0A142KC66</accession>
<dbReference type="OrthoDB" id="41319at10239"/>
<dbReference type="RefSeq" id="YP_009302821.1">
    <property type="nucleotide sequence ID" value="NC_031247.1"/>
</dbReference>
<evidence type="ECO:0000313" key="1">
    <source>
        <dbReference type="EMBL" id="AMS03699.1"/>
    </source>
</evidence>
<evidence type="ECO:0000313" key="2">
    <source>
        <dbReference type="Proteomes" id="UP000203938"/>
    </source>
</evidence>
<dbReference type="KEGG" id="vg:29125629"/>
<organism evidence="1 2">
    <name type="scientific">Gordonia phage BetterKatz</name>
    <dbReference type="NCBI Taxonomy" id="1821551"/>
    <lineage>
        <taxon>Viruses</taxon>
        <taxon>Duplodnaviria</taxon>
        <taxon>Heunggongvirae</taxon>
        <taxon>Uroviricota</taxon>
        <taxon>Caudoviricetes</taxon>
        <taxon>Betterkatzvirus</taxon>
        <taxon>Betterkatzvirus betterkatz</taxon>
    </lineage>
</organism>
<protein>
    <submittedName>
        <fullName evidence="1">Uncharacterized protein</fullName>
    </submittedName>
</protein>
<dbReference type="EMBL" id="KU963261">
    <property type="protein sequence ID" value="AMS03699.1"/>
    <property type="molecule type" value="Genomic_DNA"/>
</dbReference>
<proteinExistence type="predicted"/>
<dbReference type="GeneID" id="29125629"/>
<dbReference type="Proteomes" id="UP000203938">
    <property type="component" value="Segment"/>
</dbReference>
<keyword evidence="2" id="KW-1185">Reference proteome</keyword>
<name>A0A142KC66_9CAUD</name>